<organism evidence="2">
    <name type="scientific">invertebrate metagenome</name>
    <dbReference type="NCBI Taxonomy" id="1711999"/>
    <lineage>
        <taxon>unclassified sequences</taxon>
        <taxon>metagenomes</taxon>
        <taxon>organismal metagenomes</taxon>
    </lineage>
</organism>
<proteinExistence type="predicted"/>
<evidence type="ECO:0000313" key="2">
    <source>
        <dbReference type="EMBL" id="PJE80861.1"/>
    </source>
</evidence>
<gene>
    <name evidence="2" type="ORF">CI610_00109</name>
</gene>
<protein>
    <submittedName>
        <fullName evidence="2">Uncharacterized protein</fullName>
    </submittedName>
</protein>
<comment type="caution">
    <text evidence="2">The sequence shown here is derived from an EMBL/GenBank/DDBJ whole genome shotgun (WGS) entry which is preliminary data.</text>
</comment>
<feature type="transmembrane region" description="Helical" evidence="1">
    <location>
        <begin position="12"/>
        <end position="37"/>
    </location>
</feature>
<dbReference type="EMBL" id="NSIT01000003">
    <property type="protein sequence ID" value="PJE80861.1"/>
    <property type="molecule type" value="Genomic_DNA"/>
</dbReference>
<reference evidence="2" key="1">
    <citation type="journal article" date="2017" name="Appl. Environ. Microbiol.">
        <title>Molecular characterization of an Endozoicomonas-like organism causing infection in king scallop Pecten maximus L.</title>
        <authorList>
            <person name="Cano I."/>
            <person name="van Aerle R."/>
            <person name="Ross S."/>
            <person name="Verner-Jeffreys D.W."/>
            <person name="Paley R.K."/>
            <person name="Rimmer G."/>
            <person name="Ryder D."/>
            <person name="Hooper P."/>
            <person name="Stone D."/>
            <person name="Feist S.W."/>
        </authorList>
    </citation>
    <scope>NUCLEOTIDE SEQUENCE</scope>
</reference>
<keyword evidence="1" id="KW-0472">Membrane</keyword>
<accession>A0A2H9TC86</accession>
<evidence type="ECO:0000256" key="1">
    <source>
        <dbReference type="SAM" id="Phobius"/>
    </source>
</evidence>
<keyword evidence="1" id="KW-1133">Transmembrane helix</keyword>
<keyword evidence="1" id="KW-0812">Transmembrane</keyword>
<sequence>MSFTLKHFSKKWRTLFITVASLLIIISTCLIILWFLLVDTSPSLPIKQTGAVDTSLLKQAESLLNTIHHKLGQQSVSRLILSQAEISALLAHGLSQLQKRQTPRGISIHGSSVDITPHTVTINLSFSLNTQANRFLNLSVVIAIHESKPVIQSVNAGSITLPAQWLRFIWQDMILPRLPEKQIEAWQLMTDTVQSFKSNNGQLQLVYQSDASIRERLKHQAEAVMVGSQEDRDTINLYLQLISAIATMDDAQSLQLSHLFKMLFSLAKARSEVSSAVRENRLLIKSLGIQVAKPSIRALIAPSIAPSEIRQLIVLKNRHDLTLHFLVSAALALELDETTVLDIGIGKEQLDASTNGNGFSFVDLLADIAGIRLTSNAIRNEESARNIQTIMSQIQDDSSFMPSIDGLPEGLSSEGYGDILEHPMYSEITNRINKRLDQLPVLRQP</sequence>
<dbReference type="AlphaFoldDB" id="A0A2H9TC86"/>
<name>A0A2H9TC86_9ZZZZ</name>